<dbReference type="Proteomes" id="UP001174997">
    <property type="component" value="Unassembled WGS sequence"/>
</dbReference>
<accession>A0AA40DFJ1</accession>
<evidence type="ECO:0000313" key="2">
    <source>
        <dbReference type="EMBL" id="KAK0673169.1"/>
    </source>
</evidence>
<keyword evidence="3" id="KW-1185">Reference proteome</keyword>
<proteinExistence type="predicted"/>
<feature type="region of interest" description="Disordered" evidence="1">
    <location>
        <begin position="1"/>
        <end position="28"/>
    </location>
</feature>
<protein>
    <submittedName>
        <fullName evidence="2">Uncharacterized protein</fullName>
    </submittedName>
</protein>
<reference evidence="2" key="1">
    <citation type="submission" date="2023-06" db="EMBL/GenBank/DDBJ databases">
        <title>Genome-scale phylogeny and comparative genomics of the fungal order Sordariales.</title>
        <authorList>
            <consortium name="Lawrence Berkeley National Laboratory"/>
            <person name="Hensen N."/>
            <person name="Bonometti L."/>
            <person name="Westerberg I."/>
            <person name="Brannstrom I.O."/>
            <person name="Guillou S."/>
            <person name="Cros-Aarteil S."/>
            <person name="Calhoun S."/>
            <person name="Haridas S."/>
            <person name="Kuo A."/>
            <person name="Mondo S."/>
            <person name="Pangilinan J."/>
            <person name="Riley R."/>
            <person name="Labutti K."/>
            <person name="Andreopoulos B."/>
            <person name="Lipzen A."/>
            <person name="Chen C."/>
            <person name="Yanf M."/>
            <person name="Daum C."/>
            <person name="Ng V."/>
            <person name="Clum A."/>
            <person name="Steindorff A."/>
            <person name="Ohm R."/>
            <person name="Martin F."/>
            <person name="Silar P."/>
            <person name="Natvig D."/>
            <person name="Lalanne C."/>
            <person name="Gautier V."/>
            <person name="Ament-Velasquez S.L."/>
            <person name="Kruys A."/>
            <person name="Hutchinson M.I."/>
            <person name="Powell A.J."/>
            <person name="Barry K."/>
            <person name="Miller A.N."/>
            <person name="Grigoriev I.V."/>
            <person name="Debuchy R."/>
            <person name="Gladieux P."/>
            <person name="Thoren M.H."/>
            <person name="Johannesson H."/>
        </authorList>
    </citation>
    <scope>NUCLEOTIDE SEQUENCE</scope>
    <source>
        <strain evidence="2">CBS 307.81</strain>
    </source>
</reference>
<name>A0AA40DFJ1_9PEZI</name>
<dbReference type="AlphaFoldDB" id="A0AA40DFJ1"/>
<evidence type="ECO:0000313" key="3">
    <source>
        <dbReference type="Proteomes" id="UP001174997"/>
    </source>
</evidence>
<organism evidence="2 3">
    <name type="scientific">Cercophora samala</name>
    <dbReference type="NCBI Taxonomy" id="330535"/>
    <lineage>
        <taxon>Eukaryota</taxon>
        <taxon>Fungi</taxon>
        <taxon>Dikarya</taxon>
        <taxon>Ascomycota</taxon>
        <taxon>Pezizomycotina</taxon>
        <taxon>Sordariomycetes</taxon>
        <taxon>Sordariomycetidae</taxon>
        <taxon>Sordariales</taxon>
        <taxon>Lasiosphaeriaceae</taxon>
        <taxon>Cercophora</taxon>
    </lineage>
</organism>
<evidence type="ECO:0000256" key="1">
    <source>
        <dbReference type="SAM" id="MobiDB-lite"/>
    </source>
</evidence>
<comment type="caution">
    <text evidence="2">The sequence shown here is derived from an EMBL/GenBank/DDBJ whole genome shotgun (WGS) entry which is preliminary data.</text>
</comment>
<sequence length="184" mass="21453">MSLHDHLASRSLTTERPPTRARQLHSHEASRLARRGVVRRVRDQGSAHLRAHLIEALAHEEKVKTLPSEIPNDDDEKAELYDTMMDLGVVELALRLDFNPENLRPKVLHYLAIKELSYLRCWAERSGDDVLVRYYEVALVGMEVCRRVELESIEKIRRKVELKELGYELPRALERDGDDFFEKE</sequence>
<gene>
    <name evidence="2" type="ORF">QBC41DRAFT_333826</name>
</gene>
<dbReference type="EMBL" id="JAULSY010000008">
    <property type="protein sequence ID" value="KAK0673169.1"/>
    <property type="molecule type" value="Genomic_DNA"/>
</dbReference>